<proteinExistence type="inferred from homology"/>
<dbReference type="InterPro" id="IPR001764">
    <property type="entry name" value="Glyco_hydro_3_N"/>
</dbReference>
<dbReference type="Proteomes" id="UP000008840">
    <property type="component" value="Chromosome"/>
</dbReference>
<evidence type="ECO:0000256" key="2">
    <source>
        <dbReference type="ARBA" id="ARBA00022801"/>
    </source>
</evidence>
<dbReference type="GO" id="GO:0005975">
    <property type="term" value="P:carbohydrate metabolic process"/>
    <property type="evidence" value="ECO:0007669"/>
    <property type="project" value="InterPro"/>
</dbReference>
<dbReference type="EC" id="3.2.1.21" evidence="7"/>
<dbReference type="SMR" id="B2FIK0"/>
<keyword evidence="3" id="KW-0119">Carbohydrate metabolism</keyword>
<evidence type="ECO:0000256" key="3">
    <source>
        <dbReference type="ARBA" id="ARBA00023277"/>
    </source>
</evidence>
<dbReference type="InterPro" id="IPR026891">
    <property type="entry name" value="Fn3-like"/>
</dbReference>
<dbReference type="FunFam" id="3.20.20.300:FF:000016">
    <property type="entry name" value="Exported beta-glucosidase"/>
    <property type="match status" value="1"/>
</dbReference>
<dbReference type="InterPro" id="IPR036881">
    <property type="entry name" value="Glyco_hydro_3_C_sf"/>
</dbReference>
<dbReference type="KEGG" id="sml:Smlt2919"/>
<dbReference type="EMBL" id="AM743169">
    <property type="protein sequence ID" value="CAQ46374.1"/>
    <property type="molecule type" value="Genomic_DNA"/>
</dbReference>
<sequence>MNALAQSSQDWVALRGPGRQVVTPGGGSRAQTGPSIGLRDVAWQPLRGMNAAPFGGTFPGPIALATELRLPMKTFTKPLALSLALSAALAAPAWADPAAFTVLTLEQAPTAEAMPALAAQLKTLQVDAVSVRQVQRGIGQVDPLQVLADGLGYAYRFIAAGKDDGQTQRGQAVLTRLPIAAESGPDQPGLNYLRLDDGRHTVAVYTDAGAGAAQLPALVTRSRLGAPAVLLGAVAGESAKAAGFDPARVALEADASYFSDGFQAASSAPFKVEGSTLRATLLTLAYAADTHGDRPWMDTTLNADARAALLLKAMTEDEKFQMLHSYFGLGKDGGPLPEGAVGSAGFVPGVARLGIPSQQSADAGVGVTNPGGIRPGDFATAMPSGPSTASSWNREVAFAGGATMGREAWQQRFNILLSGSVNLQRDPRNGRNFEYAGEDPLLAGSMVGALIQGVQSQHVISSMKHFALNDMETRRNFHDVRIGEQAMHESDLLAFEIALEAGRPGVAMCSYNKINGTYGCENGYLMNQVLKQEWKFPGFVMSDWGGVHSGSKAALAGLDQQSAGEVFDAAVFFDEPLRLAVHGGVVPQARLNDMVARILRTMFLHGSFDNPPQHQKVDAEAGFAVAQRTVEEGSVLLRNEGNLLPLADSVKRIVIIGGHADKGVIGGGGSSMVGVTAKGTNAVPGVMPTTWPGPVIFHPSSPLESLRAARPDATIEYVDGINAAAAAKAAAQADVAIVFATQWAAESVDLPDMQLPDNQDALISAVAKANPKTVLVLETNGPVRTPWLAQVPAMLQAWYPGIRGGEGIAALLTGQVNPSGRLPVTWVTDESQLPRPHIDGLGFKPAKPFGDVFDFDIEGANVGYKWMAAKGLTPTFSFGHGLSYTSFAYENLKVSVEGSRLVASVDIRNTGKRAGADVAQLYLKLPAGSTTPIRLIGYDKVNLQPGEQRRIRIEAEPKTLAHYDAQARQWKIDSGTYQVQLSRNAAEPLQSVDVQLVEQVLR</sequence>
<dbReference type="Gene3D" id="3.40.50.1700">
    <property type="entry name" value="Glycoside hydrolase family 3 C-terminal domain"/>
    <property type="match status" value="1"/>
</dbReference>
<dbReference type="Gene3D" id="2.60.40.10">
    <property type="entry name" value="Immunoglobulins"/>
    <property type="match status" value="1"/>
</dbReference>
<reference evidence="7 8" key="1">
    <citation type="journal article" date="2008" name="Genome Biol.">
        <title>The complete genome, comparative and functional analysis of Stenotrophomonas maltophilia reveals an organism heavily shielded by drug resistance determinants.</title>
        <authorList>
            <person name="Crossman L.C."/>
            <person name="Gould V.C."/>
            <person name="Dow J.M."/>
            <person name="Vernikos G.S."/>
            <person name="Okazaki A."/>
            <person name="Sebaihia M."/>
            <person name="Saunders D."/>
            <person name="Arrowsmith C."/>
            <person name="Carver T."/>
            <person name="Peters N."/>
            <person name="Adlem E."/>
            <person name="Kerhornou A."/>
            <person name="Lord A."/>
            <person name="Murphy L."/>
            <person name="Seeger K."/>
            <person name="Squares R."/>
            <person name="Rutter S."/>
            <person name="Quail M.A."/>
            <person name="Rajandream M.A."/>
            <person name="Harris D."/>
            <person name="Churcher C."/>
            <person name="Bentley S.D."/>
            <person name="Parkhill J."/>
            <person name="Thomson N.R."/>
            <person name="Avison M.B."/>
        </authorList>
    </citation>
    <scope>NUCLEOTIDE SEQUENCE [LARGE SCALE GENOMIC DNA]</scope>
    <source>
        <strain evidence="7 8">K279a</strain>
    </source>
</reference>
<dbReference type="eggNOG" id="COG1472">
    <property type="taxonomic scope" value="Bacteria"/>
</dbReference>
<evidence type="ECO:0000256" key="4">
    <source>
        <dbReference type="ARBA" id="ARBA00023295"/>
    </source>
</evidence>
<dbReference type="SMART" id="SM01217">
    <property type="entry name" value="Fn3_like"/>
    <property type="match status" value="1"/>
</dbReference>
<dbReference type="AlphaFoldDB" id="B2FIK0"/>
<dbReference type="PANTHER" id="PTHR42715:SF10">
    <property type="entry name" value="BETA-GLUCOSIDASE"/>
    <property type="match status" value="1"/>
</dbReference>
<dbReference type="Pfam" id="PF01915">
    <property type="entry name" value="Glyco_hydro_3_C"/>
    <property type="match status" value="1"/>
</dbReference>
<dbReference type="InterPro" id="IPR019800">
    <property type="entry name" value="Glyco_hydro_3_AS"/>
</dbReference>
<feature type="domain" description="Fibronectin type III-like" evidence="6">
    <location>
        <begin position="917"/>
        <end position="985"/>
    </location>
</feature>
<organism evidence="7 8">
    <name type="scientific">Stenotrophomonas maltophilia (strain K279a)</name>
    <dbReference type="NCBI Taxonomy" id="522373"/>
    <lineage>
        <taxon>Bacteria</taxon>
        <taxon>Pseudomonadati</taxon>
        <taxon>Pseudomonadota</taxon>
        <taxon>Gammaproteobacteria</taxon>
        <taxon>Lysobacterales</taxon>
        <taxon>Lysobacteraceae</taxon>
        <taxon>Stenotrophomonas</taxon>
        <taxon>Stenotrophomonas maltophilia group</taxon>
    </lineage>
</organism>
<dbReference type="Pfam" id="PF00933">
    <property type="entry name" value="Glyco_hydro_3"/>
    <property type="match status" value="1"/>
</dbReference>
<dbReference type="InterPro" id="IPR002772">
    <property type="entry name" value="Glyco_hydro_3_C"/>
</dbReference>
<evidence type="ECO:0000256" key="1">
    <source>
        <dbReference type="ARBA" id="ARBA00005336"/>
    </source>
</evidence>
<dbReference type="InterPro" id="IPR013783">
    <property type="entry name" value="Ig-like_fold"/>
</dbReference>
<keyword evidence="8" id="KW-1185">Reference proteome</keyword>
<accession>B2FIK0</accession>
<protein>
    <submittedName>
        <fullName evidence="7">BETA-D-GLUCOSIDASE</fullName>
        <ecNumber evidence="7">3.2.1.21</ecNumber>
    </submittedName>
</protein>
<dbReference type="InterPro" id="IPR036962">
    <property type="entry name" value="Glyco_hydro_3_N_sf"/>
</dbReference>
<dbReference type="PROSITE" id="PS00775">
    <property type="entry name" value="GLYCOSYL_HYDROL_F3"/>
    <property type="match status" value="1"/>
</dbReference>
<name>B2FIK0_STRMK</name>
<dbReference type="SUPFAM" id="SSF52279">
    <property type="entry name" value="Beta-D-glucan exohydrolase, C-terminal domain"/>
    <property type="match status" value="1"/>
</dbReference>
<evidence type="ECO:0000313" key="8">
    <source>
        <dbReference type="Proteomes" id="UP000008840"/>
    </source>
</evidence>
<evidence type="ECO:0000259" key="6">
    <source>
        <dbReference type="SMART" id="SM01217"/>
    </source>
</evidence>
<gene>
    <name evidence="7" type="primary">cgb</name>
    <name evidence="7" type="ordered locus">Smlt2919</name>
</gene>
<dbReference type="PRINTS" id="PR00133">
    <property type="entry name" value="GLHYDRLASE3"/>
</dbReference>
<dbReference type="HOGENOM" id="CLU_004542_7_0_6"/>
<evidence type="ECO:0000313" key="7">
    <source>
        <dbReference type="EMBL" id="CAQ46374.1"/>
    </source>
</evidence>
<dbReference type="GO" id="GO:0008422">
    <property type="term" value="F:beta-glucosidase activity"/>
    <property type="evidence" value="ECO:0007669"/>
    <property type="project" value="UniProtKB-EC"/>
</dbReference>
<keyword evidence="4 5" id="KW-0326">Glycosidase</keyword>
<dbReference type="InterPro" id="IPR050288">
    <property type="entry name" value="Cellulose_deg_GH3"/>
</dbReference>
<dbReference type="Pfam" id="PF14310">
    <property type="entry name" value="Fn3-like"/>
    <property type="match status" value="1"/>
</dbReference>
<dbReference type="EnsemblBacteria" id="CAQ46374">
    <property type="protein sequence ID" value="CAQ46374"/>
    <property type="gene ID" value="Smlt2919"/>
</dbReference>
<dbReference type="CAZy" id="GH3">
    <property type="family name" value="Glycoside Hydrolase Family 3"/>
</dbReference>
<dbReference type="Gene3D" id="3.20.20.300">
    <property type="entry name" value="Glycoside hydrolase, family 3, N-terminal domain"/>
    <property type="match status" value="1"/>
</dbReference>
<dbReference type="SUPFAM" id="SSF51445">
    <property type="entry name" value="(Trans)glycosidases"/>
    <property type="match status" value="1"/>
</dbReference>
<dbReference type="InterPro" id="IPR017853">
    <property type="entry name" value="GH"/>
</dbReference>
<evidence type="ECO:0000256" key="5">
    <source>
        <dbReference type="RuleBase" id="RU361161"/>
    </source>
</evidence>
<dbReference type="PANTHER" id="PTHR42715">
    <property type="entry name" value="BETA-GLUCOSIDASE"/>
    <property type="match status" value="1"/>
</dbReference>
<keyword evidence="2 5" id="KW-0378">Hydrolase</keyword>
<comment type="similarity">
    <text evidence="1 5">Belongs to the glycosyl hydrolase 3 family.</text>
</comment>